<protein>
    <submittedName>
        <fullName evidence="5">GntR family transcriptional regulator</fullName>
    </submittedName>
</protein>
<dbReference type="GO" id="GO:0003700">
    <property type="term" value="F:DNA-binding transcription factor activity"/>
    <property type="evidence" value="ECO:0007669"/>
    <property type="project" value="InterPro"/>
</dbReference>
<proteinExistence type="predicted"/>
<evidence type="ECO:0000313" key="5">
    <source>
        <dbReference type="EMBL" id="RWZ68005.1"/>
    </source>
</evidence>
<reference evidence="5 6" key="1">
    <citation type="submission" date="2018-12" db="EMBL/GenBank/DDBJ databases">
        <authorList>
            <person name="Li F."/>
        </authorList>
    </citation>
    <scope>NUCLEOTIDE SEQUENCE [LARGE SCALE GENOMIC DNA]</scope>
    <source>
        <strain evidence="5 6">8H24J-4-2</strain>
    </source>
</reference>
<dbReference type="SMART" id="SM00895">
    <property type="entry name" value="FCD"/>
    <property type="match status" value="1"/>
</dbReference>
<dbReference type="InterPro" id="IPR036390">
    <property type="entry name" value="WH_DNA-bd_sf"/>
</dbReference>
<keyword evidence="1" id="KW-0805">Transcription regulation</keyword>
<dbReference type="Pfam" id="PF00392">
    <property type="entry name" value="GntR"/>
    <property type="match status" value="1"/>
</dbReference>
<dbReference type="AlphaFoldDB" id="A0A444QEN5"/>
<dbReference type="Proteomes" id="UP000288603">
    <property type="component" value="Unassembled WGS sequence"/>
</dbReference>
<dbReference type="PANTHER" id="PTHR43537">
    <property type="entry name" value="TRANSCRIPTIONAL REGULATOR, GNTR FAMILY"/>
    <property type="match status" value="1"/>
</dbReference>
<dbReference type="OrthoDB" id="8680240at2"/>
<dbReference type="Pfam" id="PF07729">
    <property type="entry name" value="FCD"/>
    <property type="match status" value="1"/>
</dbReference>
<accession>A0A444QEN5</accession>
<dbReference type="InterPro" id="IPR036388">
    <property type="entry name" value="WH-like_DNA-bd_sf"/>
</dbReference>
<dbReference type="SUPFAM" id="SSF48008">
    <property type="entry name" value="GntR ligand-binding domain-like"/>
    <property type="match status" value="1"/>
</dbReference>
<dbReference type="PROSITE" id="PS50949">
    <property type="entry name" value="HTH_GNTR"/>
    <property type="match status" value="1"/>
</dbReference>
<evidence type="ECO:0000259" key="4">
    <source>
        <dbReference type="PROSITE" id="PS50949"/>
    </source>
</evidence>
<dbReference type="Gene3D" id="1.10.10.10">
    <property type="entry name" value="Winged helix-like DNA-binding domain superfamily/Winged helix DNA-binding domain"/>
    <property type="match status" value="1"/>
</dbReference>
<name>A0A444QEN5_9MICO</name>
<dbReference type="EMBL" id="RZNC01000001">
    <property type="protein sequence ID" value="RWZ68005.1"/>
    <property type="molecule type" value="Genomic_DNA"/>
</dbReference>
<dbReference type="InterPro" id="IPR008920">
    <property type="entry name" value="TF_FadR/GntR_C"/>
</dbReference>
<evidence type="ECO:0000256" key="1">
    <source>
        <dbReference type="ARBA" id="ARBA00023015"/>
    </source>
</evidence>
<evidence type="ECO:0000313" key="6">
    <source>
        <dbReference type="Proteomes" id="UP000288603"/>
    </source>
</evidence>
<dbReference type="SUPFAM" id="SSF46785">
    <property type="entry name" value="Winged helix' DNA-binding domain"/>
    <property type="match status" value="1"/>
</dbReference>
<keyword evidence="2" id="KW-0238">DNA-binding</keyword>
<keyword evidence="6" id="KW-1185">Reference proteome</keyword>
<gene>
    <name evidence="5" type="ORF">ELQ92_01735</name>
</gene>
<keyword evidence="3" id="KW-0804">Transcription</keyword>
<dbReference type="PANTHER" id="PTHR43537:SF24">
    <property type="entry name" value="GLUCONATE OPERON TRANSCRIPTIONAL REPRESSOR"/>
    <property type="match status" value="1"/>
</dbReference>
<dbReference type="Gene3D" id="1.20.120.530">
    <property type="entry name" value="GntR ligand-binding domain-like"/>
    <property type="match status" value="1"/>
</dbReference>
<sequence>MPIPQDSPTTERTLLRDNVYERLRDAIVDGTFEPGEQLKDAELAAWIGVSRTPVREALLRLATSGLVVSLPGRSTTVSLIDARALQEARDVVAAMHELAVGETAGKLSAAEIDRMREANRRFEKALAEKDAAAALVADDDFHAVPVAAADNRALQSVLEHFGPLVRRAELQRFRSDDGAESLRMHERLIDLCEAGDVEGAKRVAFDTWRSLPDTSEAS</sequence>
<evidence type="ECO:0000256" key="2">
    <source>
        <dbReference type="ARBA" id="ARBA00023125"/>
    </source>
</evidence>
<dbReference type="InterPro" id="IPR011711">
    <property type="entry name" value="GntR_C"/>
</dbReference>
<evidence type="ECO:0000256" key="3">
    <source>
        <dbReference type="ARBA" id="ARBA00023163"/>
    </source>
</evidence>
<feature type="domain" description="HTH gntR-type" evidence="4">
    <location>
        <begin position="13"/>
        <end position="80"/>
    </location>
</feature>
<dbReference type="RefSeq" id="WP_128497233.1">
    <property type="nucleotide sequence ID" value="NZ_RZNC01000001.1"/>
</dbReference>
<dbReference type="InterPro" id="IPR000524">
    <property type="entry name" value="Tscrpt_reg_HTH_GntR"/>
</dbReference>
<organism evidence="5 6">
    <name type="scientific">Labedella populi</name>
    <dbReference type="NCBI Taxonomy" id="2498850"/>
    <lineage>
        <taxon>Bacteria</taxon>
        <taxon>Bacillati</taxon>
        <taxon>Actinomycetota</taxon>
        <taxon>Actinomycetes</taxon>
        <taxon>Micrococcales</taxon>
        <taxon>Microbacteriaceae</taxon>
        <taxon>Labedella</taxon>
    </lineage>
</organism>
<dbReference type="SMART" id="SM00345">
    <property type="entry name" value="HTH_GNTR"/>
    <property type="match status" value="1"/>
</dbReference>
<dbReference type="GO" id="GO:0003677">
    <property type="term" value="F:DNA binding"/>
    <property type="evidence" value="ECO:0007669"/>
    <property type="project" value="UniProtKB-KW"/>
</dbReference>
<comment type="caution">
    <text evidence="5">The sequence shown here is derived from an EMBL/GenBank/DDBJ whole genome shotgun (WGS) entry which is preliminary data.</text>
</comment>
<dbReference type="CDD" id="cd07377">
    <property type="entry name" value="WHTH_GntR"/>
    <property type="match status" value="1"/>
</dbReference>